<gene>
    <name evidence="2" type="ORF">HPHI1048_LOCUS3044</name>
</gene>
<feature type="region of interest" description="Disordered" evidence="1">
    <location>
        <begin position="854"/>
        <end position="882"/>
    </location>
</feature>
<accession>A0A7S0E135</accession>
<feature type="compositionally biased region" description="Low complexity" evidence="1">
    <location>
        <begin position="1200"/>
        <end position="1296"/>
    </location>
</feature>
<feature type="region of interest" description="Disordered" evidence="1">
    <location>
        <begin position="1009"/>
        <end position="1030"/>
    </location>
</feature>
<feature type="compositionally biased region" description="Basic and acidic residues" evidence="1">
    <location>
        <begin position="547"/>
        <end position="580"/>
    </location>
</feature>
<feature type="region of interest" description="Disordered" evidence="1">
    <location>
        <begin position="1200"/>
        <end position="1329"/>
    </location>
</feature>
<feature type="compositionally biased region" description="Polar residues" evidence="1">
    <location>
        <begin position="1017"/>
        <end position="1030"/>
    </location>
</feature>
<protein>
    <submittedName>
        <fullName evidence="2">Uncharacterized protein</fullName>
    </submittedName>
</protein>
<evidence type="ECO:0000256" key="1">
    <source>
        <dbReference type="SAM" id="MobiDB-lite"/>
    </source>
</evidence>
<feature type="compositionally biased region" description="Basic and acidic residues" evidence="1">
    <location>
        <begin position="518"/>
        <end position="531"/>
    </location>
</feature>
<feature type="region of interest" description="Disordered" evidence="1">
    <location>
        <begin position="913"/>
        <end position="952"/>
    </location>
</feature>
<sequence length="1430" mass="157273">MAERSRPGKGKTGDSSLVQSLHTLDLGFNELSNYVHYSKNKHKVVLNIPQSVEIDDLVQHLDDVCSEILHDWSSIQKGKSELLNTFNENVATVMRVLVNITFLFDSDNFPAHERLPRYFVNNEGLNQRIVQLCISWVVELESKDYKENDVCAIFTNMVTVLHNYVSHEFKQHKKPFCSHFLVNPKLSDFISASIDAVTGKLGSDGTIRNRLQQLCVEFWNAIVNWNIVDDQRFNKLRNVFINHPKMKELTEFLSKRIERRDEESIYFLTLLFESSEYLTLFLKEYDDVRRKCMDAIFNSLNILLTKLDLAKNPHVMLMENLVSIAGNREGRSFLLKDYSRQLLELLAQFISKFDKLYDRYKALTEEKPEEESELQGLNKLLGHFFRFYGSCHDERCQLVQAILDHFNSSRGVAKVLAHIKVFSNFPKVQRNESVELIDVEHYMKFLAAIKQRGGVAEEAKQSSNAATDALNRSKSSSGNVKLKTEESPQNVKIAVAPSARSQEEANAAPSNTASNAQHVDKEKSKEKHRMNTDSAAAAPEEPSTVTVDKENQSEAERSSLIRDEENAKESKQLQEPDDTVKPSPTNGANVDMDVEKRKERAGLLLASMVASQDLDANPSGSKAGPSAVDEKESAEAMREKKSAEALLGLFDAVPITQGNVMSEIVSASSKKRKESNSKDNSLERIAKRLNSQKENMQLEDSNMVQNTSSVDSQDLLLSSSKEAQIIRTLFSPKEKAKKKDAVWRAYVSNNWEDDEFLFEPLSSPEFIDPAEYESDENSNDIRAQCNIYLKNSQNTKSLDTEERKSREPMTFEINTSWARNPDLQRSGKSDMKSSMAGISTAYPSLSGDMLHQLAKKMRPDSPSSSRGEMGGLKSSSDSNFSRSQKTAAEALCSDVSREVLRKKVANYIPVQQSKAGQERGESQLPFGGSVSMAKSGGSPKGSGIGDRSSIPSLIDSVGENSWQDKVAQVASFNSIASRAAVSSASYLLSKGKSGNAAEILSRQTSRQIQDLMKDSRASSQEASRSDAKSSNQYAGLVGSQGIPASQLASAYQQIQLQQAASQSKNILQLSKAATAFPVQSTGSLFTIPYIQHNATQSLFAAAAATSASHTKKRNSMKHVEIANMIHTYSKTVQQFQNRQYLACMQVPTLNLGARTGLTLGAFPNPSFLTAHNLFAKIGHLSNAAASLQVLQQAQAKSQQQQSKQQAQQKLSQQNTSQPPAQTQQQQQQQQQSQQQSSQQHQASQQQQQQLQHQKQKQDSPQQPQQQQPQQQQGSSSQPSGSSASPPAGGQQGSSQATHESTSQQLPSQTGTGPKNPLGSVGGQQSLGQGQPFLNLRQSLTGLQQYGPALNIALAAGRGSLPLGVTRGVAGSLFTDSSFTLGGQQRLGSATAQSVLGESMLSAMSGSSSREGVIDLTQEETAPDSGSSTGQ</sequence>
<feature type="compositionally biased region" description="Polar residues" evidence="1">
    <location>
        <begin position="1297"/>
        <end position="1312"/>
    </location>
</feature>
<dbReference type="EMBL" id="HBEO01004253">
    <property type="protein sequence ID" value="CAD8470490.1"/>
    <property type="molecule type" value="Transcribed_RNA"/>
</dbReference>
<feature type="region of interest" description="Disordered" evidence="1">
    <location>
        <begin position="459"/>
        <end position="594"/>
    </location>
</feature>
<feature type="region of interest" description="Disordered" evidence="1">
    <location>
        <begin position="612"/>
        <end position="636"/>
    </location>
</feature>
<name>A0A7S0E135_9CRYP</name>
<feature type="compositionally biased region" description="Polar residues" evidence="1">
    <location>
        <begin position="461"/>
        <end position="479"/>
    </location>
</feature>
<feature type="compositionally biased region" description="Low complexity" evidence="1">
    <location>
        <begin position="505"/>
        <end position="516"/>
    </location>
</feature>
<feature type="compositionally biased region" description="Polar residues" evidence="1">
    <location>
        <begin position="873"/>
        <end position="882"/>
    </location>
</feature>
<organism evidence="2">
    <name type="scientific">Hanusia phi</name>
    <dbReference type="NCBI Taxonomy" id="3032"/>
    <lineage>
        <taxon>Eukaryota</taxon>
        <taxon>Cryptophyceae</taxon>
        <taxon>Pyrenomonadales</taxon>
        <taxon>Geminigeraceae</taxon>
        <taxon>Hanusia</taxon>
    </lineage>
</organism>
<feature type="region of interest" description="Disordered" evidence="1">
    <location>
        <begin position="1401"/>
        <end position="1430"/>
    </location>
</feature>
<feature type="compositionally biased region" description="Basic and acidic residues" evidence="1">
    <location>
        <begin position="798"/>
        <end position="809"/>
    </location>
</feature>
<proteinExistence type="predicted"/>
<evidence type="ECO:0000313" key="2">
    <source>
        <dbReference type="EMBL" id="CAD8470490.1"/>
    </source>
</evidence>
<feature type="region of interest" description="Disordered" evidence="1">
    <location>
        <begin position="794"/>
        <end position="834"/>
    </location>
</feature>
<reference evidence="2" key="1">
    <citation type="submission" date="2021-01" db="EMBL/GenBank/DDBJ databases">
        <authorList>
            <person name="Corre E."/>
            <person name="Pelletier E."/>
            <person name="Niang G."/>
            <person name="Scheremetjew M."/>
            <person name="Finn R."/>
            <person name="Kale V."/>
            <person name="Holt S."/>
            <person name="Cochrane G."/>
            <person name="Meng A."/>
            <person name="Brown T."/>
            <person name="Cohen L."/>
        </authorList>
    </citation>
    <scope>NUCLEOTIDE SEQUENCE</scope>
    <source>
        <strain evidence="2">CCMP325</strain>
    </source>
</reference>